<gene>
    <name evidence="7" type="ORF">FNA46_08835</name>
</gene>
<keyword evidence="8" id="KW-1185">Reference proteome</keyword>
<dbReference type="SUPFAM" id="SSF46689">
    <property type="entry name" value="Homeodomain-like"/>
    <property type="match status" value="1"/>
</dbReference>
<dbReference type="Pfam" id="PF00440">
    <property type="entry name" value="TetR_N"/>
    <property type="match status" value="1"/>
</dbReference>
<keyword evidence="3" id="KW-0804">Transcription</keyword>
<organism evidence="7 8">
    <name type="scientific">Rhizobium straminoryzae</name>
    <dbReference type="NCBI Taxonomy" id="1387186"/>
    <lineage>
        <taxon>Bacteria</taxon>
        <taxon>Pseudomonadati</taxon>
        <taxon>Pseudomonadota</taxon>
        <taxon>Alphaproteobacteria</taxon>
        <taxon>Hyphomicrobiales</taxon>
        <taxon>Rhizobiaceae</taxon>
        <taxon>Rhizobium/Agrobacterium group</taxon>
        <taxon>Rhizobium</taxon>
    </lineage>
</organism>
<keyword evidence="1" id="KW-0805">Transcription regulation</keyword>
<dbReference type="GO" id="GO:0003700">
    <property type="term" value="F:DNA-binding transcription factor activity"/>
    <property type="evidence" value="ECO:0007669"/>
    <property type="project" value="TreeGrafter"/>
</dbReference>
<dbReference type="Gene3D" id="1.10.357.10">
    <property type="entry name" value="Tetracycline Repressor, domain 2"/>
    <property type="match status" value="1"/>
</dbReference>
<dbReference type="InterPro" id="IPR009057">
    <property type="entry name" value="Homeodomain-like_sf"/>
</dbReference>
<evidence type="ECO:0000256" key="1">
    <source>
        <dbReference type="ARBA" id="ARBA00023015"/>
    </source>
</evidence>
<protein>
    <submittedName>
        <fullName evidence="7">TetR/AcrR family transcriptional regulator</fullName>
    </submittedName>
</protein>
<evidence type="ECO:0000313" key="8">
    <source>
        <dbReference type="Proteomes" id="UP000316801"/>
    </source>
</evidence>
<evidence type="ECO:0000313" key="7">
    <source>
        <dbReference type="EMBL" id="TRL39526.1"/>
    </source>
</evidence>
<dbReference type="InterPro" id="IPR050109">
    <property type="entry name" value="HTH-type_TetR-like_transc_reg"/>
</dbReference>
<keyword evidence="2 4" id="KW-0238">DNA-binding</keyword>
<dbReference type="PROSITE" id="PS01081">
    <property type="entry name" value="HTH_TETR_1"/>
    <property type="match status" value="1"/>
</dbReference>
<evidence type="ECO:0000256" key="4">
    <source>
        <dbReference type="PROSITE-ProRule" id="PRU00335"/>
    </source>
</evidence>
<dbReference type="AlphaFoldDB" id="A0A549TCC0"/>
<evidence type="ECO:0000256" key="3">
    <source>
        <dbReference type="ARBA" id="ARBA00023163"/>
    </source>
</evidence>
<evidence type="ECO:0000256" key="5">
    <source>
        <dbReference type="SAM" id="MobiDB-lite"/>
    </source>
</evidence>
<evidence type="ECO:0000259" key="6">
    <source>
        <dbReference type="PROSITE" id="PS50977"/>
    </source>
</evidence>
<accession>A0A549TCC0</accession>
<dbReference type="GO" id="GO:0000976">
    <property type="term" value="F:transcription cis-regulatory region binding"/>
    <property type="evidence" value="ECO:0007669"/>
    <property type="project" value="TreeGrafter"/>
</dbReference>
<feature type="DNA-binding region" description="H-T-H motif" evidence="4">
    <location>
        <begin position="45"/>
        <end position="64"/>
    </location>
</feature>
<evidence type="ECO:0000256" key="2">
    <source>
        <dbReference type="ARBA" id="ARBA00023125"/>
    </source>
</evidence>
<feature type="domain" description="HTH tetR-type" evidence="6">
    <location>
        <begin position="22"/>
        <end position="82"/>
    </location>
</feature>
<sequence>MNSDKKRPVGTQRKRTQSERSGETRQALFDATINLLYEQGFNKTSTPEIARKARVSRGALTHHFAAKEDLVISAVADHLTQVNTKLAAFADTYGRRGGSTDEIVDYLWQIMFDRLFYVTLEYLPEARHNKGFRDGLIPVVHEFHDRLDAIWTALADHRQADPVSVRIVMNATMCLIRGMIAQTVLRPADSTYYETLLTFWKQQVRAYFATISRNSEPQS</sequence>
<proteinExistence type="predicted"/>
<dbReference type="InterPro" id="IPR023772">
    <property type="entry name" value="DNA-bd_HTH_TetR-type_CS"/>
</dbReference>
<reference evidence="7 8" key="1">
    <citation type="submission" date="2019-07" db="EMBL/GenBank/DDBJ databases">
        <title>Ln-dependent methylotrophs.</title>
        <authorList>
            <person name="Tani A."/>
        </authorList>
    </citation>
    <scope>NUCLEOTIDE SEQUENCE [LARGE SCALE GENOMIC DNA]</scope>
    <source>
        <strain evidence="7 8">SM12</strain>
    </source>
</reference>
<dbReference type="InterPro" id="IPR001647">
    <property type="entry name" value="HTH_TetR"/>
</dbReference>
<name>A0A549TCC0_9HYPH</name>
<feature type="region of interest" description="Disordered" evidence="5">
    <location>
        <begin position="1"/>
        <end position="24"/>
    </location>
</feature>
<dbReference type="PRINTS" id="PR00455">
    <property type="entry name" value="HTHTETR"/>
</dbReference>
<dbReference type="PANTHER" id="PTHR30055">
    <property type="entry name" value="HTH-TYPE TRANSCRIPTIONAL REGULATOR RUTR"/>
    <property type="match status" value="1"/>
</dbReference>
<dbReference type="PANTHER" id="PTHR30055:SF234">
    <property type="entry name" value="HTH-TYPE TRANSCRIPTIONAL REGULATOR BETI"/>
    <property type="match status" value="1"/>
</dbReference>
<dbReference type="RefSeq" id="WP_143124829.1">
    <property type="nucleotide sequence ID" value="NZ_VJMG01000020.1"/>
</dbReference>
<dbReference type="PROSITE" id="PS50977">
    <property type="entry name" value="HTH_TETR_2"/>
    <property type="match status" value="1"/>
</dbReference>
<comment type="caution">
    <text evidence="7">The sequence shown here is derived from an EMBL/GenBank/DDBJ whole genome shotgun (WGS) entry which is preliminary data.</text>
</comment>
<dbReference type="Proteomes" id="UP000316801">
    <property type="component" value="Unassembled WGS sequence"/>
</dbReference>
<dbReference type="EMBL" id="VJMG01000020">
    <property type="protein sequence ID" value="TRL39526.1"/>
    <property type="molecule type" value="Genomic_DNA"/>
</dbReference>